<dbReference type="GeneID" id="30981079"/>
<protein>
    <submittedName>
        <fullName evidence="1">Uncharacterized protein</fullName>
    </submittedName>
</protein>
<reference evidence="2" key="1">
    <citation type="submission" date="2016-05" db="EMBL/GenBank/DDBJ databases">
        <title>Comparative genomics of biotechnologically important yeasts.</title>
        <authorList>
            <consortium name="DOE Joint Genome Institute"/>
            <person name="Riley R."/>
            <person name="Haridas S."/>
            <person name="Wolfe K.H."/>
            <person name="Lopes M.R."/>
            <person name="Hittinger C.T."/>
            <person name="Goker M."/>
            <person name="Salamov A."/>
            <person name="Wisecaver J."/>
            <person name="Long T.M."/>
            <person name="Aerts A.L."/>
            <person name="Barry K."/>
            <person name="Choi C."/>
            <person name="Clum A."/>
            <person name="Coughlan A.Y."/>
            <person name="Deshpande S."/>
            <person name="Douglass A.P."/>
            <person name="Hanson S.J."/>
            <person name="Klenk H.-P."/>
            <person name="Labutti K."/>
            <person name="Lapidus A."/>
            <person name="Lindquist E."/>
            <person name="Lipzen A."/>
            <person name="Meier-Kolthoff J.P."/>
            <person name="Ohm R.A."/>
            <person name="Otillar R.P."/>
            <person name="Pangilinan J."/>
            <person name="Peng Y."/>
            <person name="Rokas A."/>
            <person name="Rosa C.A."/>
            <person name="Scheuner C."/>
            <person name="Sibirny A.A."/>
            <person name="Slot J.C."/>
            <person name="Stielow J.B."/>
            <person name="Sun H."/>
            <person name="Kurtzman C.P."/>
            <person name="Blackwell M."/>
            <person name="Grigoriev I.V."/>
            <person name="Jeffries T.W."/>
        </authorList>
    </citation>
    <scope>NUCLEOTIDE SEQUENCE [LARGE SCALE GENOMIC DNA]</scope>
    <source>
        <strain evidence="2">NRRL Y-17324</strain>
    </source>
</reference>
<dbReference type="Proteomes" id="UP000094285">
    <property type="component" value="Unassembled WGS sequence"/>
</dbReference>
<sequence>MSPEFRTMFTITKTTRRRPTSPDVSARAKILGHHQDFSHKTNALSLRTRLPVNLWAPTTWCSCSRHTFYCAPGAPNLAQCLFSSPANAILTKSQLYKGCTPPAAPLLHY</sequence>
<dbReference type="RefSeq" id="XP_020065443.1">
    <property type="nucleotide sequence ID" value="XM_020206942.1"/>
</dbReference>
<proteinExistence type="predicted"/>
<name>A0A1E4SLD0_9ASCO</name>
<evidence type="ECO:0000313" key="1">
    <source>
        <dbReference type="EMBL" id="ODV80321.1"/>
    </source>
</evidence>
<organism evidence="1 2">
    <name type="scientific">Suhomyces tanzawaensis NRRL Y-17324</name>
    <dbReference type="NCBI Taxonomy" id="984487"/>
    <lineage>
        <taxon>Eukaryota</taxon>
        <taxon>Fungi</taxon>
        <taxon>Dikarya</taxon>
        <taxon>Ascomycota</taxon>
        <taxon>Saccharomycotina</taxon>
        <taxon>Pichiomycetes</taxon>
        <taxon>Debaryomycetaceae</taxon>
        <taxon>Suhomyces</taxon>
    </lineage>
</organism>
<dbReference type="EMBL" id="KV453911">
    <property type="protein sequence ID" value="ODV80321.1"/>
    <property type="molecule type" value="Genomic_DNA"/>
</dbReference>
<accession>A0A1E4SLD0</accession>
<dbReference type="AlphaFoldDB" id="A0A1E4SLD0"/>
<evidence type="ECO:0000313" key="2">
    <source>
        <dbReference type="Proteomes" id="UP000094285"/>
    </source>
</evidence>
<keyword evidence="2" id="KW-1185">Reference proteome</keyword>
<gene>
    <name evidence="1" type="ORF">CANTADRAFT_232877</name>
</gene>